<dbReference type="Proteomes" id="UP000326198">
    <property type="component" value="Unassembled WGS sequence"/>
</dbReference>
<evidence type="ECO:0000313" key="4">
    <source>
        <dbReference type="Proteomes" id="UP000326198"/>
    </source>
</evidence>
<organism evidence="3 4">
    <name type="scientific">Aspergillus bertholletiae</name>
    <dbReference type="NCBI Taxonomy" id="1226010"/>
    <lineage>
        <taxon>Eukaryota</taxon>
        <taxon>Fungi</taxon>
        <taxon>Dikarya</taxon>
        <taxon>Ascomycota</taxon>
        <taxon>Pezizomycotina</taxon>
        <taxon>Eurotiomycetes</taxon>
        <taxon>Eurotiomycetidae</taxon>
        <taxon>Eurotiales</taxon>
        <taxon>Aspergillaceae</taxon>
        <taxon>Aspergillus</taxon>
        <taxon>Aspergillus subgen. Circumdati</taxon>
    </lineage>
</organism>
<feature type="region of interest" description="Disordered" evidence="1">
    <location>
        <begin position="142"/>
        <end position="171"/>
    </location>
</feature>
<sequence length="237" mass="26369">MDLRTTSRISSDVLAQFYAVVRITVAVAFFTITREPPTFLVQVEPPLSSVTTALSPCFFILLIPYYLRLATRRALRDAPRYVDEGVCTDVEEEDEQTQVDLSEIDISSDETVIHDVNWNGDDGSNVEKCESCDLVFRDEIAGEAGRDEGDPVEEGPSEGNDEGLLKRSDMTSSDGIIRKVSTIQGDVRNSERLEEVDRAFREEITRAVDLDEMAVGESAKPKHDIAMQSSLDGHEHP</sequence>
<accession>A0A5N7AQK1</accession>
<gene>
    <name evidence="3" type="ORF">BDV26DRAFT_286191</name>
</gene>
<dbReference type="OrthoDB" id="4486602at2759"/>
<feature type="transmembrane region" description="Helical" evidence="2">
    <location>
        <begin position="47"/>
        <end position="67"/>
    </location>
</feature>
<keyword evidence="2" id="KW-1133">Transmembrane helix</keyword>
<keyword evidence="2" id="KW-0812">Transmembrane</keyword>
<feature type="transmembrane region" description="Helical" evidence="2">
    <location>
        <begin position="12"/>
        <end position="32"/>
    </location>
</feature>
<evidence type="ECO:0000313" key="3">
    <source>
        <dbReference type="EMBL" id="KAE8372137.1"/>
    </source>
</evidence>
<protein>
    <submittedName>
        <fullName evidence="3">Uncharacterized protein</fullName>
    </submittedName>
</protein>
<feature type="compositionally biased region" description="Acidic residues" evidence="1">
    <location>
        <begin position="150"/>
        <end position="161"/>
    </location>
</feature>
<dbReference type="EMBL" id="ML736374">
    <property type="protein sequence ID" value="KAE8372137.1"/>
    <property type="molecule type" value="Genomic_DNA"/>
</dbReference>
<keyword evidence="2" id="KW-0472">Membrane</keyword>
<name>A0A5N7AQK1_9EURO</name>
<dbReference type="AlphaFoldDB" id="A0A5N7AQK1"/>
<keyword evidence="4" id="KW-1185">Reference proteome</keyword>
<evidence type="ECO:0000256" key="1">
    <source>
        <dbReference type="SAM" id="MobiDB-lite"/>
    </source>
</evidence>
<evidence type="ECO:0000256" key="2">
    <source>
        <dbReference type="SAM" id="Phobius"/>
    </source>
</evidence>
<reference evidence="3 4" key="1">
    <citation type="submission" date="2019-04" db="EMBL/GenBank/DDBJ databases">
        <title>Friends and foes A comparative genomics studyof 23 Aspergillus species from section Flavi.</title>
        <authorList>
            <consortium name="DOE Joint Genome Institute"/>
            <person name="Kjaerbolling I."/>
            <person name="Vesth T."/>
            <person name="Frisvad J.C."/>
            <person name="Nybo J.L."/>
            <person name="Theobald S."/>
            <person name="Kildgaard S."/>
            <person name="Isbrandt T."/>
            <person name="Kuo A."/>
            <person name="Sato A."/>
            <person name="Lyhne E.K."/>
            <person name="Kogle M.E."/>
            <person name="Wiebenga A."/>
            <person name="Kun R.S."/>
            <person name="Lubbers R.J."/>
            <person name="Makela M.R."/>
            <person name="Barry K."/>
            <person name="Chovatia M."/>
            <person name="Clum A."/>
            <person name="Daum C."/>
            <person name="Haridas S."/>
            <person name="He G."/>
            <person name="LaButti K."/>
            <person name="Lipzen A."/>
            <person name="Mondo S."/>
            <person name="Riley R."/>
            <person name="Salamov A."/>
            <person name="Simmons B.A."/>
            <person name="Magnuson J.K."/>
            <person name="Henrissat B."/>
            <person name="Mortensen U.H."/>
            <person name="Larsen T.O."/>
            <person name="Devries R.P."/>
            <person name="Grigoriev I.V."/>
            <person name="Machida M."/>
            <person name="Baker S.E."/>
            <person name="Andersen M.R."/>
        </authorList>
    </citation>
    <scope>NUCLEOTIDE SEQUENCE [LARGE SCALE GENOMIC DNA]</scope>
    <source>
        <strain evidence="3 4">IBT 29228</strain>
    </source>
</reference>
<feature type="region of interest" description="Disordered" evidence="1">
    <location>
        <begin position="214"/>
        <end position="237"/>
    </location>
</feature>
<proteinExistence type="predicted"/>